<dbReference type="InterPro" id="IPR002067">
    <property type="entry name" value="MCP"/>
</dbReference>
<dbReference type="GeneID" id="81424704"/>
<dbReference type="GO" id="GO:1990575">
    <property type="term" value="P:mitochondrial L-ornithine transmembrane transport"/>
    <property type="evidence" value="ECO:0007669"/>
    <property type="project" value="TreeGrafter"/>
</dbReference>
<dbReference type="PANTHER" id="PTHR45624">
    <property type="entry name" value="MITOCHONDRIAL BASIC AMINO ACIDS TRANSPORTER-RELATED"/>
    <property type="match status" value="1"/>
</dbReference>
<keyword evidence="8" id="KW-0496">Mitochondrion</keyword>
<name>A0A9W9I6Y2_9EURO</name>
<dbReference type="InterPro" id="IPR023395">
    <property type="entry name" value="MCP_dom_sf"/>
</dbReference>
<feature type="repeat" description="Solcar" evidence="10">
    <location>
        <begin position="37"/>
        <end position="122"/>
    </location>
</feature>
<feature type="transmembrane region" description="Helical" evidence="12">
    <location>
        <begin position="240"/>
        <end position="260"/>
    </location>
</feature>
<evidence type="ECO:0000256" key="9">
    <source>
        <dbReference type="ARBA" id="ARBA00023136"/>
    </source>
</evidence>
<dbReference type="OrthoDB" id="193856at2759"/>
<evidence type="ECO:0000256" key="4">
    <source>
        <dbReference type="ARBA" id="ARBA00022692"/>
    </source>
</evidence>
<gene>
    <name evidence="13" type="ORF">N7482_003403</name>
</gene>
<dbReference type="SUPFAM" id="SSF103506">
    <property type="entry name" value="Mitochondrial carrier"/>
    <property type="match status" value="2"/>
</dbReference>
<dbReference type="Proteomes" id="UP001149163">
    <property type="component" value="Unassembled WGS sequence"/>
</dbReference>
<evidence type="ECO:0000313" key="13">
    <source>
        <dbReference type="EMBL" id="KAJ5167809.1"/>
    </source>
</evidence>
<dbReference type="InterPro" id="IPR050567">
    <property type="entry name" value="Mitochondrial_Carrier"/>
</dbReference>
<evidence type="ECO:0000313" key="14">
    <source>
        <dbReference type="Proteomes" id="UP001149163"/>
    </source>
</evidence>
<evidence type="ECO:0000256" key="2">
    <source>
        <dbReference type="ARBA" id="ARBA00006375"/>
    </source>
</evidence>
<dbReference type="PRINTS" id="PR00926">
    <property type="entry name" value="MITOCARRIER"/>
</dbReference>
<feature type="transmembrane region" description="Helical" evidence="12">
    <location>
        <begin position="280"/>
        <end position="297"/>
    </location>
</feature>
<evidence type="ECO:0000256" key="1">
    <source>
        <dbReference type="ARBA" id="ARBA00004448"/>
    </source>
</evidence>
<keyword evidence="7 12" id="KW-1133">Transmembrane helix</keyword>
<dbReference type="PANTHER" id="PTHR45624:SF57">
    <property type="entry name" value="MITOCHONDRIAL SUBSTRATE CARRIER FAMILY PROTEIN L"/>
    <property type="match status" value="1"/>
</dbReference>
<dbReference type="AlphaFoldDB" id="A0A9W9I6Y2"/>
<dbReference type="PROSITE" id="PS50920">
    <property type="entry name" value="SOLCAR"/>
    <property type="match status" value="3"/>
</dbReference>
<dbReference type="GO" id="GO:0000064">
    <property type="term" value="F:L-ornithine transmembrane transporter activity"/>
    <property type="evidence" value="ECO:0007669"/>
    <property type="project" value="TreeGrafter"/>
</dbReference>
<dbReference type="Pfam" id="PF00153">
    <property type="entry name" value="Mito_carr"/>
    <property type="match status" value="3"/>
</dbReference>
<dbReference type="InterPro" id="IPR018108">
    <property type="entry name" value="MCP_transmembrane"/>
</dbReference>
<evidence type="ECO:0000256" key="5">
    <source>
        <dbReference type="ARBA" id="ARBA00022737"/>
    </source>
</evidence>
<comment type="similarity">
    <text evidence="2 11">Belongs to the mitochondrial carrier (TC 2.A.29) family.</text>
</comment>
<keyword evidence="5" id="KW-0677">Repeat</keyword>
<comment type="caution">
    <text evidence="13">The sequence shown here is derived from an EMBL/GenBank/DDBJ whole genome shotgun (WGS) entry which is preliminary data.</text>
</comment>
<keyword evidence="4 10" id="KW-0812">Transmembrane</keyword>
<feature type="repeat" description="Solcar" evidence="10">
    <location>
        <begin position="276"/>
        <end position="369"/>
    </location>
</feature>
<evidence type="ECO:0000256" key="8">
    <source>
        <dbReference type="ARBA" id="ARBA00023128"/>
    </source>
</evidence>
<feature type="repeat" description="Solcar" evidence="10">
    <location>
        <begin position="179"/>
        <end position="268"/>
    </location>
</feature>
<proteinExistence type="inferred from homology"/>
<keyword evidence="6" id="KW-0999">Mitochondrion inner membrane</keyword>
<evidence type="ECO:0000256" key="10">
    <source>
        <dbReference type="PROSITE-ProRule" id="PRU00282"/>
    </source>
</evidence>
<accession>A0A9W9I6Y2</accession>
<sequence length="371" mass="41600">MSPAQAPLEVLPTSNIMEQQLVKDTGGGNNAPAAAGKQNYKGFVAGVFSGIAKLSVGHPFDTIKVRLQTSKDTHFRGPLDCTLQTVRKEGVRGLYKGRYTTAGRMDDDGLCVSSLCQALSFLHPHEEYARDRRLTITLWTRMLGSLTLYRRLLLENVFSRPDIRPWIPFSRSQPDLGTLPSFGHGIAGIMAGTTVSFIAAPVEHVKARLQVQYAADKTKRMYSGPIDCLRKILGTHGIRGLYRGLCATIFFRSFFFFWWGSYDLLTRYMKDNTSMSAPMINFWAGGISAQIFWLTSYPSDVVKQRLMTDPMGGALNDGPRQFRGWKDAARAVWRERGWRGYWRGFVPCFLRAFPANAMALVAFEGVMRTLP</sequence>
<reference evidence="13" key="1">
    <citation type="submission" date="2022-11" db="EMBL/GenBank/DDBJ databases">
        <authorList>
            <person name="Petersen C."/>
        </authorList>
    </citation>
    <scope>NUCLEOTIDE SEQUENCE</scope>
    <source>
        <strain evidence="13">IBT 26290</strain>
    </source>
</reference>
<evidence type="ECO:0008006" key="15">
    <source>
        <dbReference type="Google" id="ProtNLM"/>
    </source>
</evidence>
<dbReference type="EMBL" id="JAPQKN010000002">
    <property type="protein sequence ID" value="KAJ5167809.1"/>
    <property type="molecule type" value="Genomic_DNA"/>
</dbReference>
<reference evidence="13" key="2">
    <citation type="journal article" date="2023" name="IMA Fungus">
        <title>Comparative genomic study of the Penicillium genus elucidates a diverse pangenome and 15 lateral gene transfer events.</title>
        <authorList>
            <person name="Petersen C."/>
            <person name="Sorensen T."/>
            <person name="Nielsen M.R."/>
            <person name="Sondergaard T.E."/>
            <person name="Sorensen J.L."/>
            <person name="Fitzpatrick D.A."/>
            <person name="Frisvad J.C."/>
            <person name="Nielsen K.L."/>
        </authorList>
    </citation>
    <scope>NUCLEOTIDE SEQUENCE</scope>
    <source>
        <strain evidence="13">IBT 26290</strain>
    </source>
</reference>
<evidence type="ECO:0000256" key="6">
    <source>
        <dbReference type="ARBA" id="ARBA00022792"/>
    </source>
</evidence>
<evidence type="ECO:0000256" key="11">
    <source>
        <dbReference type="RuleBase" id="RU000488"/>
    </source>
</evidence>
<evidence type="ECO:0000256" key="7">
    <source>
        <dbReference type="ARBA" id="ARBA00022989"/>
    </source>
</evidence>
<organism evidence="13 14">
    <name type="scientific">Penicillium canariense</name>
    <dbReference type="NCBI Taxonomy" id="189055"/>
    <lineage>
        <taxon>Eukaryota</taxon>
        <taxon>Fungi</taxon>
        <taxon>Dikarya</taxon>
        <taxon>Ascomycota</taxon>
        <taxon>Pezizomycotina</taxon>
        <taxon>Eurotiomycetes</taxon>
        <taxon>Eurotiomycetidae</taxon>
        <taxon>Eurotiales</taxon>
        <taxon>Aspergillaceae</taxon>
        <taxon>Penicillium</taxon>
    </lineage>
</organism>
<protein>
    <recommendedName>
        <fullName evidence="15">Mitochondrial thiamine pyrophosphate carrier 1</fullName>
    </recommendedName>
</protein>
<dbReference type="Gene3D" id="1.50.40.10">
    <property type="entry name" value="Mitochondrial carrier domain"/>
    <property type="match status" value="2"/>
</dbReference>
<comment type="subcellular location">
    <subcellularLocation>
        <location evidence="1">Mitochondrion inner membrane</location>
        <topology evidence="1">Multi-pass membrane protein</topology>
    </subcellularLocation>
</comment>
<evidence type="ECO:0000256" key="12">
    <source>
        <dbReference type="SAM" id="Phobius"/>
    </source>
</evidence>
<keyword evidence="3 11" id="KW-0813">Transport</keyword>
<dbReference type="RefSeq" id="XP_056544270.1">
    <property type="nucleotide sequence ID" value="XM_056685528.1"/>
</dbReference>
<keyword evidence="9 10" id="KW-0472">Membrane</keyword>
<dbReference type="GO" id="GO:0005743">
    <property type="term" value="C:mitochondrial inner membrane"/>
    <property type="evidence" value="ECO:0007669"/>
    <property type="project" value="UniProtKB-SubCell"/>
</dbReference>
<keyword evidence="14" id="KW-1185">Reference proteome</keyword>
<evidence type="ECO:0000256" key="3">
    <source>
        <dbReference type="ARBA" id="ARBA00022448"/>
    </source>
</evidence>